<dbReference type="Gene3D" id="1.20.120.50">
    <property type="entry name" value="Hemerythrin-like"/>
    <property type="match status" value="1"/>
</dbReference>
<comment type="caution">
    <text evidence="9">The sequence shown here is derived from an EMBL/GenBank/DDBJ whole genome shotgun (WGS) entry which is preliminary data.</text>
</comment>
<evidence type="ECO:0000259" key="7">
    <source>
        <dbReference type="PROSITE" id="PS50883"/>
    </source>
</evidence>
<keyword evidence="4" id="KW-0175">Coiled coil</keyword>
<feature type="domain" description="PAC" evidence="6">
    <location>
        <begin position="414"/>
        <end position="466"/>
    </location>
</feature>
<dbReference type="InterPro" id="IPR000014">
    <property type="entry name" value="PAS"/>
</dbReference>
<dbReference type="CDD" id="cd01948">
    <property type="entry name" value="EAL"/>
    <property type="match status" value="1"/>
</dbReference>
<sequence>MFEIFPWNPQLETGIALVDEQHRVLVSLLNRLAQLHVQGATESEVQTILGELADYAHYHFATEEGIWGASLAGDDWLAQHIQTHQRFFDPIVALQSGNKPFQVVLDDLFSYLTQWLAYHILESDKRMALAVKSLADGLSLDAAHQSADDQMRGATATLIQALLAMYQTVSAQALELMHEKLARLRAEQVLLRDQKRWLFLNEEARGERSVNASPLENTLRTIIDNVPAGLVAADIITSRFTFANPWFCRMLGYSLDELLDMGPMDIHPPEAWPSVQADFEHMMAGERKETLAVPVRRKDGSIFLANVERISIELGGQVNVLAVFADVTEQVVAENALRNSEAHLHTLVDTIPDLIWRKDVNGVYLSCNPAFERLFGATEVAIVGKTDNDFVASDLAESFLAHDRAAVATLRPMINEEWVTYADTGTRALLETTKVPMRDASGKLVGVLGIGHDITQQRQATEALQAERARLQNAIDAAQAGTWEWDTATEVLRVNDRAAEMLGYPLGALREVPYAEYNAWIHADDQLIHKQLMMRHLSGELPNFAMELRMRHQDGHWVWCRTQGRVMQRDAQGQPLLVSGISIDISEQKTHRELIDHITHNDALTGLPNRQRFVGVLAQTMATHTPDRHLAVAYIDLDNFSAINLIHGMEVGHQLIVAVSQRLAGEMGQNQYLAHIGGDEFAVIMSQLQQPEDSVTRVEALLKVIADPLPLNGLTLSVTASIGVALLAPGDKVDAEQLLRQADQAMYRAKQSGKNRRYQFDPVTDEITRERLARVDEIRQGLLRHEFVLYYQPQVRLNTGEVIGFEALIRWQHPQRGLLSPYAFIGLVEQHPMAITLGDWVIDTALAQLAQWQAQGLKTSVSVNIDAMQLLDADFADRLQLQLRRQPTVSASQLELEILETGALGNTAQVSALIAQLQELGLSCALDDFGTGYSSLTFLKQLGARTLKIDQSFVLGMLDDAEDATIVNSVLGLARNFDRLAVAEGVETEAHGCLLIEFGCEFGQGYAIARPMPATQVLPWLTQWQLPASWASSRKVGPAGIPMLLAEVEHRAWMKKIKAYATLGDKALLPADSQHCRFGHWLRRGSTVDRLQHQPGFSQLQELHSAIHQRANALTHQIAQGQMALARQDLGAVELLSQHLLSELRSLRQNQTEANATNSVFGEL</sequence>
<evidence type="ECO:0000259" key="5">
    <source>
        <dbReference type="PROSITE" id="PS50112"/>
    </source>
</evidence>
<dbReference type="PROSITE" id="PS50887">
    <property type="entry name" value="GGDEF"/>
    <property type="match status" value="1"/>
</dbReference>
<feature type="domain" description="PAS" evidence="5">
    <location>
        <begin position="215"/>
        <end position="286"/>
    </location>
</feature>
<dbReference type="SUPFAM" id="SSF47188">
    <property type="entry name" value="Hemerythrin-like"/>
    <property type="match status" value="1"/>
</dbReference>
<dbReference type="PROSITE" id="PS50883">
    <property type="entry name" value="EAL"/>
    <property type="match status" value="1"/>
</dbReference>
<dbReference type="Pfam" id="PF13682">
    <property type="entry name" value="CZB"/>
    <property type="match status" value="1"/>
</dbReference>
<evidence type="ECO:0000259" key="6">
    <source>
        <dbReference type="PROSITE" id="PS50113"/>
    </source>
</evidence>
<dbReference type="InterPro" id="IPR000700">
    <property type="entry name" value="PAS-assoc_C"/>
</dbReference>
<dbReference type="SUPFAM" id="SSF55073">
    <property type="entry name" value="Nucleotide cyclase"/>
    <property type="match status" value="1"/>
</dbReference>
<feature type="domain" description="PAS" evidence="5">
    <location>
        <begin position="467"/>
        <end position="504"/>
    </location>
</feature>
<dbReference type="PANTHER" id="PTHR44757">
    <property type="entry name" value="DIGUANYLATE CYCLASE DGCP"/>
    <property type="match status" value="1"/>
</dbReference>
<dbReference type="PANTHER" id="PTHR44757:SF2">
    <property type="entry name" value="BIOFILM ARCHITECTURE MAINTENANCE PROTEIN MBAA"/>
    <property type="match status" value="1"/>
</dbReference>
<dbReference type="InterPro" id="IPR035965">
    <property type="entry name" value="PAS-like_dom_sf"/>
</dbReference>
<dbReference type="SMART" id="SM00267">
    <property type="entry name" value="GGDEF"/>
    <property type="match status" value="1"/>
</dbReference>
<dbReference type="PROSITE" id="PS50112">
    <property type="entry name" value="PAS"/>
    <property type="match status" value="3"/>
</dbReference>
<dbReference type="Pfam" id="PF08448">
    <property type="entry name" value="PAS_4"/>
    <property type="match status" value="1"/>
</dbReference>
<name>A0A1Q8YHH1_9BURK</name>
<dbReference type="GO" id="GO:0046872">
    <property type="term" value="F:metal ion binding"/>
    <property type="evidence" value="ECO:0007669"/>
    <property type="project" value="UniProtKB-KW"/>
</dbReference>
<keyword evidence="10" id="KW-1185">Reference proteome</keyword>
<dbReference type="NCBIfam" id="TIGR00229">
    <property type="entry name" value="sensory_box"/>
    <property type="match status" value="3"/>
</dbReference>
<dbReference type="CDD" id="cd01949">
    <property type="entry name" value="GGDEF"/>
    <property type="match status" value="1"/>
</dbReference>
<accession>A0A1Q8YHH1</accession>
<dbReference type="Pfam" id="PF08447">
    <property type="entry name" value="PAS_3"/>
    <property type="match status" value="1"/>
</dbReference>
<gene>
    <name evidence="9" type="ORF">BLL52_1275</name>
</gene>
<keyword evidence="3" id="KW-0408">Iron</keyword>
<dbReference type="Pfam" id="PF01814">
    <property type="entry name" value="Hemerythrin"/>
    <property type="match status" value="1"/>
</dbReference>
<protein>
    <submittedName>
        <fullName evidence="9">PAS, EAL, jemerythri-binding domain-containing diguanylate cyclase/phosphodiesterase</fullName>
    </submittedName>
</protein>
<evidence type="ECO:0000313" key="10">
    <source>
        <dbReference type="Proteomes" id="UP000185911"/>
    </source>
</evidence>
<dbReference type="InterPro" id="IPR029787">
    <property type="entry name" value="Nucleotide_cyclase"/>
</dbReference>
<dbReference type="Gene3D" id="3.30.450.20">
    <property type="entry name" value="PAS domain"/>
    <property type="match status" value="3"/>
</dbReference>
<dbReference type="AlphaFoldDB" id="A0A1Q8YHH1"/>
<dbReference type="InterPro" id="IPR035919">
    <property type="entry name" value="EAL_sf"/>
</dbReference>
<dbReference type="InterPro" id="IPR000160">
    <property type="entry name" value="GGDEF_dom"/>
</dbReference>
<dbReference type="NCBIfam" id="TIGR00254">
    <property type="entry name" value="GGDEF"/>
    <property type="match status" value="1"/>
</dbReference>
<dbReference type="Pfam" id="PF00563">
    <property type="entry name" value="EAL"/>
    <property type="match status" value="1"/>
</dbReference>
<dbReference type="STRING" id="81479.RA876_01020"/>
<dbReference type="EMBL" id="MSYM01000008">
    <property type="protein sequence ID" value="OLP07445.1"/>
    <property type="molecule type" value="Genomic_DNA"/>
</dbReference>
<proteinExistence type="inferred from homology"/>
<dbReference type="CDD" id="cd00130">
    <property type="entry name" value="PAS"/>
    <property type="match status" value="3"/>
</dbReference>
<evidence type="ECO:0000256" key="4">
    <source>
        <dbReference type="SAM" id="Coils"/>
    </source>
</evidence>
<evidence type="ECO:0000313" key="9">
    <source>
        <dbReference type="EMBL" id="OLP07445.1"/>
    </source>
</evidence>
<evidence type="ECO:0000259" key="8">
    <source>
        <dbReference type="PROSITE" id="PS50887"/>
    </source>
</evidence>
<organism evidence="9 10">
    <name type="scientific">Rhodoferax antarcticus ANT.BR</name>
    <dbReference type="NCBI Taxonomy" id="1111071"/>
    <lineage>
        <taxon>Bacteria</taxon>
        <taxon>Pseudomonadati</taxon>
        <taxon>Pseudomonadota</taxon>
        <taxon>Betaproteobacteria</taxon>
        <taxon>Burkholderiales</taxon>
        <taxon>Comamonadaceae</taxon>
        <taxon>Rhodoferax</taxon>
    </lineage>
</organism>
<dbReference type="InterPro" id="IPR001610">
    <property type="entry name" value="PAC"/>
</dbReference>
<feature type="domain" description="PAC" evidence="6">
    <location>
        <begin position="544"/>
        <end position="597"/>
    </location>
</feature>
<dbReference type="NCBIfam" id="TIGR02481">
    <property type="entry name" value="hemeryth_dom"/>
    <property type="match status" value="1"/>
</dbReference>
<evidence type="ECO:0000256" key="2">
    <source>
        <dbReference type="ARBA" id="ARBA00022723"/>
    </source>
</evidence>
<feature type="domain" description="GGDEF" evidence="8">
    <location>
        <begin position="628"/>
        <end position="762"/>
    </location>
</feature>
<dbReference type="Pfam" id="PF00990">
    <property type="entry name" value="GGDEF"/>
    <property type="match status" value="1"/>
</dbReference>
<dbReference type="SUPFAM" id="SSF55785">
    <property type="entry name" value="PYP-like sensor domain (PAS domain)"/>
    <property type="match status" value="3"/>
</dbReference>
<dbReference type="InterPro" id="IPR035938">
    <property type="entry name" value="Hemerythrin-like_sf"/>
</dbReference>
<feature type="coiled-coil region" evidence="4">
    <location>
        <begin position="454"/>
        <end position="481"/>
    </location>
</feature>
<evidence type="ECO:0000256" key="3">
    <source>
        <dbReference type="ARBA" id="ARBA00023004"/>
    </source>
</evidence>
<feature type="domain" description="PAC" evidence="6">
    <location>
        <begin position="289"/>
        <end position="339"/>
    </location>
</feature>
<dbReference type="InterPro" id="IPR013655">
    <property type="entry name" value="PAS_fold_3"/>
</dbReference>
<keyword evidence="2" id="KW-0479">Metal-binding</keyword>
<dbReference type="PROSITE" id="PS50113">
    <property type="entry name" value="PAC"/>
    <property type="match status" value="3"/>
</dbReference>
<reference evidence="9 10" key="1">
    <citation type="submission" date="2017-01" db="EMBL/GenBank/DDBJ databases">
        <title>Genome sequence of Rhodoferax antarcticus ANT.BR, a psychrophilic purple nonsulfur bacterium from an Antarctic microbial mat.</title>
        <authorList>
            <person name="Baker J."/>
            <person name="Riester C."/>
            <person name="Skinner B."/>
            <person name="Newell A."/>
            <person name="Swingley W."/>
            <person name="Madigan M."/>
            <person name="Jung D."/>
            <person name="Asao M."/>
            <person name="Chen M."/>
            <person name="Loughlin P."/>
            <person name="Pan H."/>
            <person name="Lin S."/>
            <person name="Li N."/>
            <person name="Shaw J."/>
            <person name="Prado M."/>
            <person name="Sherman C."/>
            <person name="Li X."/>
            <person name="Tang J."/>
            <person name="Blankenship R."/>
            <person name="Zhao T."/>
            <person name="Touchman J."/>
            <person name="Sattley M."/>
        </authorList>
    </citation>
    <scope>NUCLEOTIDE SEQUENCE [LARGE SCALE GENOMIC DNA]</scope>
    <source>
        <strain evidence="9 10">ANT.BR</strain>
    </source>
</reference>
<dbReference type="Gene3D" id="3.20.20.450">
    <property type="entry name" value="EAL domain"/>
    <property type="match status" value="1"/>
</dbReference>
<dbReference type="Gene3D" id="3.30.70.270">
    <property type="match status" value="1"/>
</dbReference>
<dbReference type="Pfam" id="PF13188">
    <property type="entry name" value="PAS_8"/>
    <property type="match status" value="1"/>
</dbReference>
<feature type="domain" description="EAL" evidence="7">
    <location>
        <begin position="771"/>
        <end position="1025"/>
    </location>
</feature>
<feature type="domain" description="PAS" evidence="5">
    <location>
        <begin position="340"/>
        <end position="386"/>
    </location>
</feature>
<dbReference type="InterPro" id="IPR052155">
    <property type="entry name" value="Biofilm_reg_signaling"/>
</dbReference>
<dbReference type="SMART" id="SM00086">
    <property type="entry name" value="PAC"/>
    <property type="match status" value="3"/>
</dbReference>
<dbReference type="SUPFAM" id="SSF141868">
    <property type="entry name" value="EAL domain-like"/>
    <property type="match status" value="1"/>
</dbReference>
<dbReference type="InterPro" id="IPR001633">
    <property type="entry name" value="EAL_dom"/>
</dbReference>
<dbReference type="InterPro" id="IPR025991">
    <property type="entry name" value="Chemoreceptor_zinc-bind_dom"/>
</dbReference>
<dbReference type="SMART" id="SM00091">
    <property type="entry name" value="PAS"/>
    <property type="match status" value="3"/>
</dbReference>
<dbReference type="SMART" id="SM00052">
    <property type="entry name" value="EAL"/>
    <property type="match status" value="1"/>
</dbReference>
<dbReference type="Gene3D" id="1.20.120.30">
    <property type="entry name" value="Aspartate receptor, ligand-binding domain"/>
    <property type="match status" value="1"/>
</dbReference>
<comment type="similarity">
    <text evidence="1">Belongs to the hemerythrin family.</text>
</comment>
<dbReference type="InterPro" id="IPR012827">
    <property type="entry name" value="Hemerythrin_metal-bd"/>
</dbReference>
<dbReference type="CDD" id="cd12107">
    <property type="entry name" value="Hemerythrin"/>
    <property type="match status" value="1"/>
</dbReference>
<evidence type="ECO:0000256" key="1">
    <source>
        <dbReference type="ARBA" id="ARBA00010587"/>
    </source>
</evidence>
<dbReference type="InterPro" id="IPR013656">
    <property type="entry name" value="PAS_4"/>
</dbReference>
<dbReference type="InterPro" id="IPR043128">
    <property type="entry name" value="Rev_trsase/Diguanyl_cyclase"/>
</dbReference>
<dbReference type="InterPro" id="IPR012312">
    <property type="entry name" value="Hemerythrin-like"/>
</dbReference>
<dbReference type="Proteomes" id="UP000185911">
    <property type="component" value="Unassembled WGS sequence"/>
</dbReference>
<dbReference type="RefSeq" id="WP_075585757.1">
    <property type="nucleotide sequence ID" value="NZ_MSYM01000008.1"/>
</dbReference>